<evidence type="ECO:0000313" key="7">
    <source>
        <dbReference type="EMBL" id="MFD1629536.1"/>
    </source>
</evidence>
<dbReference type="InterPro" id="IPR012334">
    <property type="entry name" value="Pectin_lyas_fold"/>
</dbReference>
<feature type="active site" evidence="4">
    <location>
        <position position="182"/>
    </location>
</feature>
<keyword evidence="8" id="KW-1185">Reference proteome</keyword>
<keyword evidence="5" id="KW-0732">Signal</keyword>
<evidence type="ECO:0000256" key="5">
    <source>
        <dbReference type="RuleBase" id="RU000589"/>
    </source>
</evidence>
<accession>A0ABW4I9T8</accession>
<dbReference type="EC" id="3.1.1.11" evidence="5"/>
<evidence type="ECO:0000256" key="3">
    <source>
        <dbReference type="ARBA" id="ARBA00023085"/>
    </source>
</evidence>
<evidence type="ECO:0000256" key="4">
    <source>
        <dbReference type="PROSITE-ProRule" id="PRU10040"/>
    </source>
</evidence>
<proteinExistence type="inferred from homology"/>
<dbReference type="RefSeq" id="WP_379661917.1">
    <property type="nucleotide sequence ID" value="NZ_JBHUDG010000005.1"/>
</dbReference>
<evidence type="ECO:0000256" key="1">
    <source>
        <dbReference type="ARBA" id="ARBA00008891"/>
    </source>
</evidence>
<evidence type="ECO:0000313" key="8">
    <source>
        <dbReference type="Proteomes" id="UP001597118"/>
    </source>
</evidence>
<organism evidence="7 8">
    <name type="scientific">Pseudopedobacter beijingensis</name>
    <dbReference type="NCBI Taxonomy" id="1207056"/>
    <lineage>
        <taxon>Bacteria</taxon>
        <taxon>Pseudomonadati</taxon>
        <taxon>Bacteroidota</taxon>
        <taxon>Sphingobacteriia</taxon>
        <taxon>Sphingobacteriales</taxon>
        <taxon>Sphingobacteriaceae</taxon>
        <taxon>Pseudopedobacter</taxon>
    </lineage>
</organism>
<comment type="caution">
    <text evidence="7">The sequence shown here is derived from an EMBL/GenBank/DDBJ whole genome shotgun (WGS) entry which is preliminary data.</text>
</comment>
<comment type="pathway">
    <text evidence="5">Glycan metabolism; pectin degradation; 2-dehydro-3-deoxy-D-gluconate from pectin: step 1/5.</text>
</comment>
<feature type="domain" description="Pectinesterase catalytic" evidence="6">
    <location>
        <begin position="27"/>
        <end position="312"/>
    </location>
</feature>
<dbReference type="InterPro" id="IPR033131">
    <property type="entry name" value="Pectinesterase_Asp_AS"/>
</dbReference>
<reference evidence="8" key="1">
    <citation type="journal article" date="2019" name="Int. J. Syst. Evol. Microbiol.">
        <title>The Global Catalogue of Microorganisms (GCM) 10K type strain sequencing project: providing services to taxonomists for standard genome sequencing and annotation.</title>
        <authorList>
            <consortium name="The Broad Institute Genomics Platform"/>
            <consortium name="The Broad Institute Genome Sequencing Center for Infectious Disease"/>
            <person name="Wu L."/>
            <person name="Ma J."/>
        </authorList>
    </citation>
    <scope>NUCLEOTIDE SEQUENCE [LARGE SCALE GENOMIC DNA]</scope>
    <source>
        <strain evidence="8">CCUG 53762</strain>
    </source>
</reference>
<keyword evidence="3 5" id="KW-0063">Aspartyl esterase</keyword>
<sequence length="321" mass="36108">MYKIKTLGLLLVLICSVSQLFANNYDFIVDGQGEGDFKTVQEAINAVPDFRKNPTLIFIKNGIYKEKLILPGSKKNVKLVGESAEHTVLTYDDYASKKNKFGEEMGTSGSASFYIYGDGFTAENITFQNSSGPVGQAVAVQIIGDQVRFKNCHFLGFQDTLYTYGRGTKLLFNKCYIEGTTDFIFGSSTAFFKECEIYCKKGGSFITAASTPDTVKYGYVFKDCKITGEEGASYYLGRPWRPYAKTVFINCELGKHIKPQGWDFWGKESNKQTAFYAEYKNIGEGFKPEQRVNWSHQLTDEEAKYYTVAEVLGNGFFEEGF</sequence>
<dbReference type="PANTHER" id="PTHR31321:SF57">
    <property type="entry name" value="PECTINESTERASE 53-RELATED"/>
    <property type="match status" value="1"/>
</dbReference>
<keyword evidence="2 5" id="KW-0378">Hydrolase</keyword>
<evidence type="ECO:0000259" key="6">
    <source>
        <dbReference type="Pfam" id="PF01095"/>
    </source>
</evidence>
<dbReference type="EMBL" id="JBHUDG010000005">
    <property type="protein sequence ID" value="MFD1629536.1"/>
    <property type="molecule type" value="Genomic_DNA"/>
</dbReference>
<dbReference type="PANTHER" id="PTHR31321">
    <property type="entry name" value="ACYL-COA THIOESTER HYDROLASE YBHC-RELATED"/>
    <property type="match status" value="1"/>
</dbReference>
<dbReference type="PROSITE" id="PS00503">
    <property type="entry name" value="PECTINESTERASE_2"/>
    <property type="match status" value="1"/>
</dbReference>
<feature type="signal peptide" evidence="5">
    <location>
        <begin position="1"/>
        <end position="22"/>
    </location>
</feature>
<gene>
    <name evidence="7" type="ORF">ACFSAH_06585</name>
</gene>
<dbReference type="InterPro" id="IPR011050">
    <property type="entry name" value="Pectin_lyase_fold/virulence"/>
</dbReference>
<comment type="catalytic activity">
    <reaction evidence="5">
        <text>[(1-&gt;4)-alpha-D-galacturonosyl methyl ester](n) + n H2O = [(1-&gt;4)-alpha-D-galacturonosyl](n) + n methanol + n H(+)</text>
        <dbReference type="Rhea" id="RHEA:22380"/>
        <dbReference type="Rhea" id="RHEA-COMP:14570"/>
        <dbReference type="Rhea" id="RHEA-COMP:14573"/>
        <dbReference type="ChEBI" id="CHEBI:15377"/>
        <dbReference type="ChEBI" id="CHEBI:15378"/>
        <dbReference type="ChEBI" id="CHEBI:17790"/>
        <dbReference type="ChEBI" id="CHEBI:140522"/>
        <dbReference type="ChEBI" id="CHEBI:140523"/>
        <dbReference type="EC" id="3.1.1.11"/>
    </reaction>
</comment>
<feature type="chain" id="PRO_5044952878" description="Pectinesterase" evidence="5">
    <location>
        <begin position="23"/>
        <end position="321"/>
    </location>
</feature>
<dbReference type="Pfam" id="PF01095">
    <property type="entry name" value="Pectinesterase"/>
    <property type="match status" value="1"/>
</dbReference>
<evidence type="ECO:0000256" key="2">
    <source>
        <dbReference type="ARBA" id="ARBA00022801"/>
    </source>
</evidence>
<dbReference type="Proteomes" id="UP001597118">
    <property type="component" value="Unassembled WGS sequence"/>
</dbReference>
<dbReference type="InterPro" id="IPR000070">
    <property type="entry name" value="Pectinesterase_cat"/>
</dbReference>
<comment type="similarity">
    <text evidence="1">Belongs to the pectinesterase family.</text>
</comment>
<dbReference type="SUPFAM" id="SSF51126">
    <property type="entry name" value="Pectin lyase-like"/>
    <property type="match status" value="1"/>
</dbReference>
<name>A0ABW4I9T8_9SPHI</name>
<dbReference type="Gene3D" id="2.160.20.10">
    <property type="entry name" value="Single-stranded right-handed beta-helix, Pectin lyase-like"/>
    <property type="match status" value="1"/>
</dbReference>
<protein>
    <recommendedName>
        <fullName evidence="5">Pectinesterase</fullName>
        <ecNumber evidence="5">3.1.1.11</ecNumber>
    </recommendedName>
</protein>